<keyword evidence="5" id="KW-1185">Reference proteome</keyword>
<evidence type="ECO:0000256" key="2">
    <source>
        <dbReference type="SAM" id="MobiDB-lite"/>
    </source>
</evidence>
<proteinExistence type="predicted"/>
<evidence type="ECO:0000259" key="3">
    <source>
        <dbReference type="PROSITE" id="PS51898"/>
    </source>
</evidence>
<dbReference type="EMBL" id="JAGETV010000001">
    <property type="protein sequence ID" value="MBO1926152.1"/>
    <property type="molecule type" value="Genomic_DNA"/>
</dbReference>
<protein>
    <submittedName>
        <fullName evidence="4">Site-specific integrase</fullName>
    </submittedName>
</protein>
<evidence type="ECO:0000256" key="1">
    <source>
        <dbReference type="ARBA" id="ARBA00023172"/>
    </source>
</evidence>
<dbReference type="CDD" id="cd00397">
    <property type="entry name" value="DNA_BRE_C"/>
    <property type="match status" value="1"/>
</dbReference>
<dbReference type="Gene3D" id="1.10.443.10">
    <property type="entry name" value="Intergrase catalytic core"/>
    <property type="match status" value="1"/>
</dbReference>
<comment type="caution">
    <text evidence="4">The sequence shown here is derived from an EMBL/GenBank/DDBJ whole genome shotgun (WGS) entry which is preliminary data.</text>
</comment>
<gene>
    <name evidence="4" type="ORF">J3998_01060</name>
</gene>
<organism evidence="4 5">
    <name type="scientific">Thiomicrorhabdus marina</name>
    <dbReference type="NCBI Taxonomy" id="2818442"/>
    <lineage>
        <taxon>Bacteria</taxon>
        <taxon>Pseudomonadati</taxon>
        <taxon>Pseudomonadota</taxon>
        <taxon>Gammaproteobacteria</taxon>
        <taxon>Thiotrichales</taxon>
        <taxon>Piscirickettsiaceae</taxon>
        <taxon>Thiomicrorhabdus</taxon>
    </lineage>
</organism>
<keyword evidence="1" id="KW-0233">DNA recombination</keyword>
<dbReference type="RefSeq" id="WP_208146539.1">
    <property type="nucleotide sequence ID" value="NZ_JAGETV010000001.1"/>
</dbReference>
<dbReference type="Proteomes" id="UP000664835">
    <property type="component" value="Unassembled WGS sequence"/>
</dbReference>
<feature type="domain" description="Tyr recombinase" evidence="3">
    <location>
        <begin position="1287"/>
        <end position="1517"/>
    </location>
</feature>
<reference evidence="4 5" key="1">
    <citation type="submission" date="2021-03" db="EMBL/GenBank/DDBJ databases">
        <title>Thiomicrorhabdus sp.nov.,novel sulfur-oxidizing bacteria isolated from coastal sediment.</title>
        <authorList>
            <person name="Liu X."/>
        </authorList>
    </citation>
    <scope>NUCLEOTIDE SEQUENCE [LARGE SCALE GENOMIC DNA]</scope>
    <source>
        <strain evidence="4 5">6S2-11</strain>
    </source>
</reference>
<accession>A0ABS3Q1F5</accession>
<evidence type="ECO:0000313" key="4">
    <source>
        <dbReference type="EMBL" id="MBO1926152.1"/>
    </source>
</evidence>
<dbReference type="PROSITE" id="PS51898">
    <property type="entry name" value="TYR_RECOMBINASE"/>
    <property type="match status" value="1"/>
</dbReference>
<feature type="region of interest" description="Disordered" evidence="2">
    <location>
        <begin position="213"/>
        <end position="266"/>
    </location>
</feature>
<dbReference type="InterPro" id="IPR013762">
    <property type="entry name" value="Integrase-like_cat_sf"/>
</dbReference>
<name>A0ABS3Q1F5_9GAMM</name>
<dbReference type="InterPro" id="IPR002104">
    <property type="entry name" value="Integrase_catalytic"/>
</dbReference>
<evidence type="ECO:0000313" key="5">
    <source>
        <dbReference type="Proteomes" id="UP000664835"/>
    </source>
</evidence>
<sequence>MEHSHGTFLKLKLPKSIGDFSQEDIDTFTEFFEIPPANHGLFPLTQALENISAILFLFNSDEFSELQKIARVLNTHRKTPEILTQILQSTKSSRTGFAATNPVYECLIKIPHSSSGSNIFELLTALLFLARKHSRTIKDLSLSNNEFVGVAREIRTLADRGKPYFETLSGIPVELNSYELLKKALDEFEKLFPAISNSLKKIIRYFSNEQLVRPAKSNGSKPKPRPGSSKNKRKTPYNPFDRPISQPVTRRQLLPKISPNSARKNDDEELLILPENDQEIVQQLGELLDDTTPQDKAKVDPNIDGEPLSVEGIKTAAQATQQKGVMQAQFCKYRWEQLSQAENHIIQEHIRSQECIEATAALLTLALGAEPIVWGEYELTHSAVDKAYFDIPKMTWGHSIYEHKNAWQPDDNLKSYLSEVGNQVELFIPKLILQRFQEVQISSANNLAELLGSSPEKLQEVTAQWLLSLSPRNRGLTLAKLRNQLYFTVMQLTMDEVAAHFICGQPTFLLPIQAFYTAFDTKSLNEIYQKTLAEIFDSKISSQTSDSNQKVGSKLQVDKCFHREFVLSLKEVLNNIDVKDFVAYHNHFTIYTHQLLSYATGHRDVVDPFARPQDFIESIRSVLVFDKESDVSHMGRISPMGRIAWSQFETYQKHLHLLAIQLRANGESFASKIEQLLQGKQTLPFLFLLESTDTGLQSVSIRSSVLKSEISQWPLPFNSNRHFLATNLRPLLSNVEPIDYLVGHFQNGTQAFGAESALAPSDISAILGEKLDHLLEQLGFEVIESKIPSRRKSNRHKLDEKNHDVLLGYQQRAQTRAKKLATAKKILTDEITSLKNNIKGAYTNPAQLDKQEFNEEIICLIDSSLKALIENKKVINVADTTRSFYRLIKRFLKTESIELNLNVNLSSLSSDPSPVNPDTGMDYHSFINLRDAFLESTSDILNGQDSIEFVVAYSLLNEIFVGHIHSPNWVANYPTSFRESLRFEDNLVSIELTDSLNHTNKFRYQYSVDTSLFLVARKTLISSGREFESKQYKHHLNEIIKKLKKIYSGLTIKKLLKMASAADVIELPGVIRGIYTGVSKNYSIPFQRKQALKNAKAMKSIPSTEQMRPYELNKDSRYFNPKKPNYKTTKAVQKRIRQLLRKPNISGQEARQKKLLIDEIEEKIGNHCDMLYPIYGFLLEWGLHQLRTSKKRKAKYINKKVHSNSNALIEIFKDADPAMMTESDFIDSYNKVLSYYPSFSDKSQEIKEHLLGLMEFHEFLMTSFGVMDIDFSDLDIPDILASQMVNANLINFTEYYEIFKLLRNDSYSSSASQIRQSVVFCLGFNFGLRAGEVFSIAMRDIYICTENPEKSTLTIQPNKIDRLKTDASKRNLPLTLWLNDEEILLLNELVELRKAEGAIDEDPLVGTSTKSTVEDQDVIKNRIVQIMRVFTGDSSLKFHHLRHSFASWMTTALLKYPSDIIDILDKKVQMVQSHFDFLGSRKALFQLAELMGHAHPSTTILNYIHIFDGYQFEETASVVNIRKNYEYISLISNVSKPTLRQWVKRHKPDNLIHYCLEKILEPSCFDYQYEDYVYEIPSCKPLQSSLKFEQVDWFISRFENIKNHQNIATVFSCTLSDVEVFIQILKSIIEGSGYVPRPLISLFADTEEQRQTIEKSFNLQNLPRQNIDRAWIHNFESLLSSETVELSEYLKIWSRYVYPDETWWKFEKPEQFSAFVKFLQSSGIQQKEIVLKSQSGNIDLDISSNIHQEAYPKSHKSKASKRYFNLNLSPVDAELSVVKRNGKSVVRTINYYFFLAALIANFMQKRF</sequence>
<dbReference type="InterPro" id="IPR011010">
    <property type="entry name" value="DNA_brk_join_enz"/>
</dbReference>
<dbReference type="SUPFAM" id="SSF56349">
    <property type="entry name" value="DNA breaking-rejoining enzymes"/>
    <property type="match status" value="1"/>
</dbReference>